<evidence type="ECO:0000256" key="4">
    <source>
        <dbReference type="PROSITE-ProRule" id="PRU00335"/>
    </source>
</evidence>
<dbReference type="SUPFAM" id="SSF46689">
    <property type="entry name" value="Homeodomain-like"/>
    <property type="match status" value="1"/>
</dbReference>
<accession>A0A6I3X574</accession>
<protein>
    <submittedName>
        <fullName evidence="6">TetR family transcriptional regulator</fullName>
    </submittedName>
</protein>
<dbReference type="GO" id="GO:0003700">
    <property type="term" value="F:DNA-binding transcription factor activity"/>
    <property type="evidence" value="ECO:0007669"/>
    <property type="project" value="TreeGrafter"/>
</dbReference>
<comment type="caution">
    <text evidence="6">The sequence shown here is derived from an EMBL/GenBank/DDBJ whole genome shotgun (WGS) entry which is preliminary data.</text>
</comment>
<dbReference type="PROSITE" id="PS50977">
    <property type="entry name" value="HTH_TETR_2"/>
    <property type="match status" value="1"/>
</dbReference>
<feature type="DNA-binding region" description="H-T-H motif" evidence="4">
    <location>
        <begin position="64"/>
        <end position="83"/>
    </location>
</feature>
<evidence type="ECO:0000256" key="1">
    <source>
        <dbReference type="ARBA" id="ARBA00023015"/>
    </source>
</evidence>
<dbReference type="EMBL" id="WNWM01000002">
    <property type="protein sequence ID" value="MUI11347.1"/>
    <property type="molecule type" value="Genomic_DNA"/>
</dbReference>
<organism evidence="6 7">
    <name type="scientific">Pseudoduganella dura</name>
    <dbReference type="NCBI Taxonomy" id="321982"/>
    <lineage>
        <taxon>Bacteria</taxon>
        <taxon>Pseudomonadati</taxon>
        <taxon>Pseudomonadota</taxon>
        <taxon>Betaproteobacteria</taxon>
        <taxon>Burkholderiales</taxon>
        <taxon>Oxalobacteraceae</taxon>
        <taxon>Telluria group</taxon>
        <taxon>Pseudoduganella</taxon>
    </lineage>
</organism>
<dbReference type="PANTHER" id="PTHR30055:SF234">
    <property type="entry name" value="HTH-TYPE TRANSCRIPTIONAL REGULATOR BETI"/>
    <property type="match status" value="1"/>
</dbReference>
<evidence type="ECO:0000259" key="5">
    <source>
        <dbReference type="PROSITE" id="PS50977"/>
    </source>
</evidence>
<proteinExistence type="predicted"/>
<dbReference type="OrthoDB" id="9816320at2"/>
<keyword evidence="3" id="KW-0804">Transcription</keyword>
<keyword evidence="7" id="KW-1185">Reference proteome</keyword>
<gene>
    <name evidence="6" type="ORF">GJV26_02420</name>
</gene>
<reference evidence="6 7" key="1">
    <citation type="submission" date="2019-11" db="EMBL/GenBank/DDBJ databases">
        <title>Draft Genome Sequences of Six Type Strains of the Genus Massilia.</title>
        <authorList>
            <person name="Miess H."/>
            <person name="Frediansyah A."/>
            <person name="Goeker M."/>
            <person name="Gross H."/>
        </authorList>
    </citation>
    <scope>NUCLEOTIDE SEQUENCE [LARGE SCALE GENOMIC DNA]</scope>
    <source>
        <strain evidence="6 7">DSM 17513</strain>
    </source>
</reference>
<evidence type="ECO:0000313" key="6">
    <source>
        <dbReference type="EMBL" id="MUI11347.1"/>
    </source>
</evidence>
<dbReference type="PANTHER" id="PTHR30055">
    <property type="entry name" value="HTH-TYPE TRANSCRIPTIONAL REGULATOR RUTR"/>
    <property type="match status" value="1"/>
</dbReference>
<dbReference type="Proteomes" id="UP000431684">
    <property type="component" value="Unassembled WGS sequence"/>
</dbReference>
<name>A0A6I3X574_9BURK</name>
<dbReference type="GO" id="GO:0000976">
    <property type="term" value="F:transcription cis-regulatory region binding"/>
    <property type="evidence" value="ECO:0007669"/>
    <property type="project" value="TreeGrafter"/>
</dbReference>
<dbReference type="AlphaFoldDB" id="A0A6I3X574"/>
<keyword evidence="1" id="KW-0805">Transcription regulation</keyword>
<evidence type="ECO:0000256" key="2">
    <source>
        <dbReference type="ARBA" id="ARBA00023125"/>
    </source>
</evidence>
<dbReference type="InterPro" id="IPR009057">
    <property type="entry name" value="Homeodomain-like_sf"/>
</dbReference>
<keyword evidence="2 4" id="KW-0238">DNA-binding</keyword>
<dbReference type="InterPro" id="IPR050109">
    <property type="entry name" value="HTH-type_TetR-like_transc_reg"/>
</dbReference>
<dbReference type="InterPro" id="IPR001647">
    <property type="entry name" value="HTH_TetR"/>
</dbReference>
<dbReference type="PRINTS" id="PR00455">
    <property type="entry name" value="HTHTETR"/>
</dbReference>
<dbReference type="Pfam" id="PF00440">
    <property type="entry name" value="TetR_N"/>
    <property type="match status" value="1"/>
</dbReference>
<feature type="domain" description="HTH tetR-type" evidence="5">
    <location>
        <begin position="41"/>
        <end position="101"/>
    </location>
</feature>
<dbReference type="Gene3D" id="1.10.357.10">
    <property type="entry name" value="Tetracycline Repressor, domain 2"/>
    <property type="match status" value="1"/>
</dbReference>
<sequence length="229" mass="24597">MLSRCSAREAAGRGAIVCSHCNGRWGRATMSRPADQVGRTRQRQRQVIEAAASCFAASGFHGASMAEIAHAAGMSVGHIYHYFDGKDKVIAALVAENVSRLAALMSSLESSSDPLHELLSAAPQWITECLDVQSARLQLEIAAEASRNPVIAAVVRDADHLAAMSFGKVLRAGRIKLGLLENEGLIRGRTLAIFALFEGLRVRSLHLTAADLPAVEQSIQLALKQLLYN</sequence>
<evidence type="ECO:0000256" key="3">
    <source>
        <dbReference type="ARBA" id="ARBA00023163"/>
    </source>
</evidence>
<dbReference type="RefSeq" id="WP_155707338.1">
    <property type="nucleotide sequence ID" value="NZ_BMWU01000016.1"/>
</dbReference>
<evidence type="ECO:0000313" key="7">
    <source>
        <dbReference type="Proteomes" id="UP000431684"/>
    </source>
</evidence>